<feature type="compositionally biased region" description="Basic and acidic residues" evidence="1">
    <location>
        <begin position="156"/>
        <end position="168"/>
    </location>
</feature>
<protein>
    <submittedName>
        <fullName evidence="3">Uncharacterized protein</fullName>
    </submittedName>
</protein>
<organism evidence="3 4">
    <name type="scientific">Desulfomonile tiedjei</name>
    <dbReference type="NCBI Taxonomy" id="2358"/>
    <lineage>
        <taxon>Bacteria</taxon>
        <taxon>Pseudomonadati</taxon>
        <taxon>Thermodesulfobacteriota</taxon>
        <taxon>Desulfomonilia</taxon>
        <taxon>Desulfomonilales</taxon>
        <taxon>Desulfomonilaceae</taxon>
        <taxon>Desulfomonile</taxon>
    </lineage>
</organism>
<evidence type="ECO:0000256" key="1">
    <source>
        <dbReference type="SAM" id="MobiDB-lite"/>
    </source>
</evidence>
<sequence>MKFFHSQCDWNPTTSVCVNTLIVVLALTLSAGNALSADKRAERIFVHEVPTTGKILDVEYRPEFDEWWVKCREGENIAVYSYDSRAQKWGRVQFVIKKTDEKAKTPEPASSAPAQDKHQESAKTSDVKTEPHKKPPEKDEKKKETKWWDPLNVFKGGEKAIRQPDGGK</sequence>
<dbReference type="Proteomes" id="UP000807825">
    <property type="component" value="Unassembled WGS sequence"/>
</dbReference>
<dbReference type="AlphaFoldDB" id="A0A9D6V3F8"/>
<gene>
    <name evidence="3" type="ORF">HY912_07360</name>
</gene>
<evidence type="ECO:0000256" key="2">
    <source>
        <dbReference type="SAM" id="Phobius"/>
    </source>
</evidence>
<dbReference type="EMBL" id="JACRDE010000204">
    <property type="protein sequence ID" value="MBI5249296.1"/>
    <property type="molecule type" value="Genomic_DNA"/>
</dbReference>
<feature type="compositionally biased region" description="Basic and acidic residues" evidence="1">
    <location>
        <begin position="115"/>
        <end position="147"/>
    </location>
</feature>
<keyword evidence="2" id="KW-0472">Membrane</keyword>
<evidence type="ECO:0000313" key="4">
    <source>
        <dbReference type="Proteomes" id="UP000807825"/>
    </source>
</evidence>
<proteinExistence type="predicted"/>
<name>A0A9D6V3F8_9BACT</name>
<accession>A0A9D6V3F8</accession>
<reference evidence="3" key="1">
    <citation type="submission" date="2020-07" db="EMBL/GenBank/DDBJ databases">
        <title>Huge and variable diversity of episymbiotic CPR bacteria and DPANN archaea in groundwater ecosystems.</title>
        <authorList>
            <person name="He C.Y."/>
            <person name="Keren R."/>
            <person name="Whittaker M."/>
            <person name="Farag I.F."/>
            <person name="Doudna J."/>
            <person name="Cate J.H.D."/>
            <person name="Banfield J.F."/>
        </authorList>
    </citation>
    <scope>NUCLEOTIDE SEQUENCE</scope>
    <source>
        <strain evidence="3">NC_groundwater_1664_Pr3_B-0.1um_52_9</strain>
    </source>
</reference>
<evidence type="ECO:0000313" key="3">
    <source>
        <dbReference type="EMBL" id="MBI5249296.1"/>
    </source>
</evidence>
<keyword evidence="2" id="KW-1133">Transmembrane helix</keyword>
<feature type="region of interest" description="Disordered" evidence="1">
    <location>
        <begin position="100"/>
        <end position="168"/>
    </location>
</feature>
<keyword evidence="2" id="KW-0812">Transmembrane</keyword>
<feature type="transmembrane region" description="Helical" evidence="2">
    <location>
        <begin position="12"/>
        <end position="35"/>
    </location>
</feature>
<comment type="caution">
    <text evidence="3">The sequence shown here is derived from an EMBL/GenBank/DDBJ whole genome shotgun (WGS) entry which is preliminary data.</text>
</comment>